<dbReference type="InterPro" id="IPR006145">
    <property type="entry name" value="PsdUridine_synth_RsuA/RluA"/>
</dbReference>
<dbReference type="KEGG" id="tsph:KIH39_26175"/>
<keyword evidence="4" id="KW-0694">RNA-binding</keyword>
<organism evidence="7 8">
    <name type="scientific">Telmatocola sphagniphila</name>
    <dbReference type="NCBI Taxonomy" id="1123043"/>
    <lineage>
        <taxon>Bacteria</taxon>
        <taxon>Pseudomonadati</taxon>
        <taxon>Planctomycetota</taxon>
        <taxon>Planctomycetia</taxon>
        <taxon>Gemmatales</taxon>
        <taxon>Gemmataceae</taxon>
    </lineage>
</organism>
<evidence type="ECO:0000256" key="1">
    <source>
        <dbReference type="ARBA" id="ARBA00010876"/>
    </source>
</evidence>
<sequence length="344" mass="39539">MSDEEILEPIDFSPHRMPDPVELEVRIKIEGMRLDQYIQLNCGDYSRSIIQDAIKIGNVLVNGKPSKASHKVRNGDKLWIQFPMITHAIPVPENIPLDIIYEDEYLAIINKPFDMVVHPAKGNWSGTLVNALQYHFKELSNAGGEHRAGIVHRLDKDTSGAILIAKEEYTHREMCSAFEKRTVFKEYAALTAGVLDRDSDYIELRIKHHPVDRVKMFTTSDTEDLEAKDACTFYEVMERFRGHTFVRCQPKTGRTHQIRIHLASAGCPVLADKVYGGRDHINLSDIAENLPAGQDEKLLERQALHAFRLRFKHPRLGKWMEFEAPLPADFQRTLAALRQYRKWK</sequence>
<evidence type="ECO:0000313" key="8">
    <source>
        <dbReference type="Proteomes" id="UP000676194"/>
    </source>
</evidence>
<comment type="catalytic activity">
    <reaction evidence="5">
        <text>a uridine in RNA = a pseudouridine in RNA</text>
        <dbReference type="Rhea" id="RHEA:48348"/>
        <dbReference type="Rhea" id="RHEA-COMP:12068"/>
        <dbReference type="Rhea" id="RHEA-COMP:12069"/>
        <dbReference type="ChEBI" id="CHEBI:65314"/>
        <dbReference type="ChEBI" id="CHEBI:65315"/>
    </reaction>
</comment>
<keyword evidence="2 5" id="KW-0413">Isomerase</keyword>
<dbReference type="Pfam" id="PF00849">
    <property type="entry name" value="PseudoU_synth_2"/>
    <property type="match status" value="1"/>
</dbReference>
<dbReference type="PANTHER" id="PTHR21600:SF44">
    <property type="entry name" value="RIBOSOMAL LARGE SUBUNIT PSEUDOURIDINE SYNTHASE D"/>
    <property type="match status" value="1"/>
</dbReference>
<evidence type="ECO:0000256" key="2">
    <source>
        <dbReference type="ARBA" id="ARBA00023235"/>
    </source>
</evidence>
<gene>
    <name evidence="7" type="ORF">KIH39_26175</name>
</gene>
<name>A0A8E6B5I8_9BACT</name>
<dbReference type="RefSeq" id="WP_213497078.1">
    <property type="nucleotide sequence ID" value="NZ_CP074694.1"/>
</dbReference>
<dbReference type="Proteomes" id="UP000676194">
    <property type="component" value="Chromosome"/>
</dbReference>
<evidence type="ECO:0000256" key="4">
    <source>
        <dbReference type="PROSITE-ProRule" id="PRU00182"/>
    </source>
</evidence>
<evidence type="ECO:0000256" key="3">
    <source>
        <dbReference type="PIRSR" id="PIRSR606225-1"/>
    </source>
</evidence>
<dbReference type="Gene3D" id="3.30.2350.10">
    <property type="entry name" value="Pseudouridine synthase"/>
    <property type="match status" value="1"/>
</dbReference>
<dbReference type="EC" id="5.4.99.-" evidence="5"/>
<dbReference type="EMBL" id="CP074694">
    <property type="protein sequence ID" value="QVL32277.1"/>
    <property type="molecule type" value="Genomic_DNA"/>
</dbReference>
<dbReference type="InterPro" id="IPR002942">
    <property type="entry name" value="S4_RNA-bd"/>
</dbReference>
<dbReference type="InterPro" id="IPR020103">
    <property type="entry name" value="PsdUridine_synth_cat_dom_sf"/>
</dbReference>
<dbReference type="PROSITE" id="PS01129">
    <property type="entry name" value="PSI_RLU"/>
    <property type="match status" value="1"/>
</dbReference>
<proteinExistence type="inferred from homology"/>
<dbReference type="InterPro" id="IPR050188">
    <property type="entry name" value="RluA_PseudoU_synthase"/>
</dbReference>
<comment type="function">
    <text evidence="5">Responsible for synthesis of pseudouridine from uracil.</text>
</comment>
<dbReference type="GO" id="GO:0120159">
    <property type="term" value="F:rRNA pseudouridine synthase activity"/>
    <property type="evidence" value="ECO:0007669"/>
    <property type="project" value="UniProtKB-ARBA"/>
</dbReference>
<dbReference type="PROSITE" id="PS50889">
    <property type="entry name" value="S4"/>
    <property type="match status" value="1"/>
</dbReference>
<evidence type="ECO:0000259" key="6">
    <source>
        <dbReference type="SMART" id="SM00363"/>
    </source>
</evidence>
<evidence type="ECO:0000256" key="5">
    <source>
        <dbReference type="RuleBase" id="RU362028"/>
    </source>
</evidence>
<feature type="active site" evidence="3">
    <location>
        <position position="155"/>
    </location>
</feature>
<comment type="similarity">
    <text evidence="1 5">Belongs to the pseudouridine synthase RluA family.</text>
</comment>
<dbReference type="CDD" id="cd00165">
    <property type="entry name" value="S4"/>
    <property type="match status" value="1"/>
</dbReference>
<dbReference type="InterPro" id="IPR006225">
    <property type="entry name" value="PsdUridine_synth_RluC/D"/>
</dbReference>
<dbReference type="InterPro" id="IPR006224">
    <property type="entry name" value="PsdUridine_synth_RluA-like_CS"/>
</dbReference>
<dbReference type="InterPro" id="IPR036986">
    <property type="entry name" value="S4_RNA-bd_sf"/>
</dbReference>
<dbReference type="SUPFAM" id="SSF55120">
    <property type="entry name" value="Pseudouridine synthase"/>
    <property type="match status" value="1"/>
</dbReference>
<protein>
    <recommendedName>
        <fullName evidence="5">Pseudouridine synthase</fullName>
        <ecNumber evidence="5">5.4.99.-</ecNumber>
    </recommendedName>
</protein>
<reference evidence="7" key="1">
    <citation type="submission" date="2021-05" db="EMBL/GenBank/DDBJ databases">
        <title>Complete genome sequence of the cellulolytic planctomycete Telmatocola sphagniphila SP2T and characterization of the first cellulase from planctomycetes.</title>
        <authorList>
            <person name="Rakitin A.L."/>
            <person name="Beletsky A.V."/>
            <person name="Naumoff D.G."/>
            <person name="Kulichevskaya I.S."/>
            <person name="Mardanov A.V."/>
            <person name="Ravin N.V."/>
            <person name="Dedysh S.N."/>
        </authorList>
    </citation>
    <scope>NUCLEOTIDE SEQUENCE</scope>
    <source>
        <strain evidence="7">SP2T</strain>
    </source>
</reference>
<feature type="domain" description="RNA-binding S4" evidence="6">
    <location>
        <begin position="32"/>
        <end position="96"/>
    </location>
</feature>
<dbReference type="Pfam" id="PF01479">
    <property type="entry name" value="S4"/>
    <property type="match status" value="1"/>
</dbReference>
<keyword evidence="8" id="KW-1185">Reference proteome</keyword>
<dbReference type="SMART" id="SM00363">
    <property type="entry name" value="S4"/>
    <property type="match status" value="1"/>
</dbReference>
<dbReference type="AlphaFoldDB" id="A0A8E6B5I8"/>
<dbReference type="Gene3D" id="3.10.290.10">
    <property type="entry name" value="RNA-binding S4 domain"/>
    <property type="match status" value="1"/>
</dbReference>
<dbReference type="NCBIfam" id="TIGR00005">
    <property type="entry name" value="rluA_subfam"/>
    <property type="match status" value="1"/>
</dbReference>
<dbReference type="SUPFAM" id="SSF55174">
    <property type="entry name" value="Alpha-L RNA-binding motif"/>
    <property type="match status" value="1"/>
</dbReference>
<dbReference type="GO" id="GO:0000455">
    <property type="term" value="P:enzyme-directed rRNA pseudouridine synthesis"/>
    <property type="evidence" value="ECO:0007669"/>
    <property type="project" value="UniProtKB-ARBA"/>
</dbReference>
<accession>A0A8E6B5I8</accession>
<evidence type="ECO:0000313" key="7">
    <source>
        <dbReference type="EMBL" id="QVL32277.1"/>
    </source>
</evidence>
<dbReference type="CDD" id="cd02869">
    <property type="entry name" value="PseudoU_synth_RluA_like"/>
    <property type="match status" value="1"/>
</dbReference>
<dbReference type="GO" id="GO:0003723">
    <property type="term" value="F:RNA binding"/>
    <property type="evidence" value="ECO:0007669"/>
    <property type="project" value="UniProtKB-KW"/>
</dbReference>
<dbReference type="PANTHER" id="PTHR21600">
    <property type="entry name" value="MITOCHONDRIAL RNA PSEUDOURIDINE SYNTHASE"/>
    <property type="match status" value="1"/>
</dbReference>